<organism evidence="6 7">
    <name type="scientific">Paraburkholderia strydomiana</name>
    <dbReference type="NCBI Taxonomy" id="1245417"/>
    <lineage>
        <taxon>Bacteria</taxon>
        <taxon>Pseudomonadati</taxon>
        <taxon>Pseudomonadota</taxon>
        <taxon>Betaproteobacteria</taxon>
        <taxon>Burkholderiales</taxon>
        <taxon>Burkholderiaceae</taxon>
        <taxon>Paraburkholderia</taxon>
    </lineage>
</organism>
<dbReference type="SUPFAM" id="SSF46785">
    <property type="entry name" value="Winged helix' DNA-binding domain"/>
    <property type="match status" value="1"/>
</dbReference>
<dbReference type="PANTHER" id="PTHR30346">
    <property type="entry name" value="TRANSCRIPTIONAL DUAL REGULATOR HCAR-RELATED"/>
    <property type="match status" value="1"/>
</dbReference>
<dbReference type="InterPro" id="IPR036388">
    <property type="entry name" value="WH-like_DNA-bd_sf"/>
</dbReference>
<dbReference type="PANTHER" id="PTHR30346:SF0">
    <property type="entry name" value="HCA OPERON TRANSCRIPTIONAL ACTIVATOR HCAR"/>
    <property type="match status" value="1"/>
</dbReference>
<evidence type="ECO:0000256" key="3">
    <source>
        <dbReference type="ARBA" id="ARBA00023125"/>
    </source>
</evidence>
<comment type="similarity">
    <text evidence="1">Belongs to the LysR transcriptional regulatory family.</text>
</comment>
<name>A0ABW9ES28_9BURK</name>
<evidence type="ECO:0000256" key="2">
    <source>
        <dbReference type="ARBA" id="ARBA00023015"/>
    </source>
</evidence>
<dbReference type="Pfam" id="PF03466">
    <property type="entry name" value="LysR_substrate"/>
    <property type="match status" value="1"/>
</dbReference>
<dbReference type="InterPro" id="IPR000847">
    <property type="entry name" value="LysR_HTH_N"/>
</dbReference>
<dbReference type="Pfam" id="PF00126">
    <property type="entry name" value="HTH_1"/>
    <property type="match status" value="1"/>
</dbReference>
<evidence type="ECO:0000256" key="4">
    <source>
        <dbReference type="ARBA" id="ARBA00023163"/>
    </source>
</evidence>
<keyword evidence="4" id="KW-0804">Transcription</keyword>
<proteinExistence type="inferred from homology"/>
<evidence type="ECO:0000256" key="1">
    <source>
        <dbReference type="ARBA" id="ARBA00009437"/>
    </source>
</evidence>
<keyword evidence="2" id="KW-0805">Transcription regulation</keyword>
<dbReference type="RefSeq" id="WP_006052611.1">
    <property type="nucleotide sequence ID" value="NZ_JAQQCL010000060.1"/>
</dbReference>
<dbReference type="InterPro" id="IPR005119">
    <property type="entry name" value="LysR_subst-bd"/>
</dbReference>
<protein>
    <submittedName>
        <fullName evidence="6">LysR family transcriptional regulator</fullName>
    </submittedName>
</protein>
<dbReference type="Proteomes" id="UP001629392">
    <property type="component" value="Unassembled WGS sequence"/>
</dbReference>
<keyword evidence="3" id="KW-0238">DNA-binding</keyword>
<accession>A0ABW9ES28</accession>
<evidence type="ECO:0000313" key="6">
    <source>
        <dbReference type="EMBL" id="MFM0721881.1"/>
    </source>
</evidence>
<gene>
    <name evidence="6" type="ORF">PQQ73_36965</name>
</gene>
<reference evidence="6 7" key="1">
    <citation type="journal article" date="2024" name="Chem. Sci.">
        <title>Discovery of megapolipeptins by genome mining of a Burkholderiales bacteria collection.</title>
        <authorList>
            <person name="Paulo B.S."/>
            <person name="Recchia M.J.J."/>
            <person name="Lee S."/>
            <person name="Fergusson C.H."/>
            <person name="Romanowski S.B."/>
            <person name="Hernandez A."/>
            <person name="Krull N."/>
            <person name="Liu D.Y."/>
            <person name="Cavanagh H."/>
            <person name="Bos A."/>
            <person name="Gray C.A."/>
            <person name="Murphy B.T."/>
            <person name="Linington R.G."/>
            <person name="Eustaquio A.S."/>
        </authorList>
    </citation>
    <scope>NUCLEOTIDE SEQUENCE [LARGE SCALE GENOMIC DNA]</scope>
    <source>
        <strain evidence="6 7">RL17-350-BIC-E</strain>
    </source>
</reference>
<keyword evidence="7" id="KW-1185">Reference proteome</keyword>
<dbReference type="InterPro" id="IPR036390">
    <property type="entry name" value="WH_DNA-bd_sf"/>
</dbReference>
<dbReference type="PROSITE" id="PS50931">
    <property type="entry name" value="HTH_LYSR"/>
    <property type="match status" value="1"/>
</dbReference>
<dbReference type="EMBL" id="JAQQCL010000060">
    <property type="protein sequence ID" value="MFM0721881.1"/>
    <property type="molecule type" value="Genomic_DNA"/>
</dbReference>
<dbReference type="Gene3D" id="1.10.10.10">
    <property type="entry name" value="Winged helix-like DNA-binding domain superfamily/Winged helix DNA-binding domain"/>
    <property type="match status" value="1"/>
</dbReference>
<evidence type="ECO:0000313" key="7">
    <source>
        <dbReference type="Proteomes" id="UP001629392"/>
    </source>
</evidence>
<evidence type="ECO:0000259" key="5">
    <source>
        <dbReference type="PROSITE" id="PS50931"/>
    </source>
</evidence>
<sequence>MNLTHKQLRYVCEVARLGSIQAATETLHISQSSILAAIAIAEDVLGARIFDRRPSRGIQITRAGERFTTAASTLLAAAGEFNRQIGGLVNSAPQTLRVACFEPFGSLFVAEVLRRFVAKYGDVEILLYEGNQVQLREWLDSGEVELIITYDIGPTFGDDCTTRICQIPGHALLPSGDPLAGKSAVSIAELATRPLVLLDLPQTSSYLTSLFDVLPSRPRIGFRARSYETVKSAVTAGFGVALLHMMPGKYSTPDGRGLVRRPLIDDLPAPTLIVADMYGNHKPAFVRSIIDIVKDLFRDIDSDDTSVAIPEVARTLSDVD</sequence>
<dbReference type="Gene3D" id="3.40.190.10">
    <property type="entry name" value="Periplasmic binding protein-like II"/>
    <property type="match status" value="2"/>
</dbReference>
<dbReference type="SUPFAM" id="SSF53850">
    <property type="entry name" value="Periplasmic binding protein-like II"/>
    <property type="match status" value="1"/>
</dbReference>
<feature type="domain" description="HTH lysR-type" evidence="5">
    <location>
        <begin position="1"/>
        <end position="61"/>
    </location>
</feature>
<comment type="caution">
    <text evidence="6">The sequence shown here is derived from an EMBL/GenBank/DDBJ whole genome shotgun (WGS) entry which is preliminary data.</text>
</comment>